<evidence type="ECO:0000313" key="2">
    <source>
        <dbReference type="Proteomes" id="UP000178530"/>
    </source>
</evidence>
<name>A0A1G2TMM8_9BACT</name>
<evidence type="ECO:0000313" key="1">
    <source>
        <dbReference type="EMBL" id="OHA98545.1"/>
    </source>
</evidence>
<comment type="caution">
    <text evidence="1">The sequence shown here is derived from an EMBL/GenBank/DDBJ whole genome shotgun (WGS) entry which is preliminary data.</text>
</comment>
<gene>
    <name evidence="1" type="ORF">A3E32_03195</name>
</gene>
<dbReference type="AlphaFoldDB" id="A0A1G2TMM8"/>
<sequence>MHKDDVALTCGYGLGKETFNLSVEQYIRMYEESITQAVIASSAIEGEVLTDREVEFLHQDSEKRIGRALARLNVKPK</sequence>
<organism evidence="1 2">
    <name type="scientific">Candidatus Zambryskibacteria bacterium RIFCSPHIGHO2_12_FULL_38_37</name>
    <dbReference type="NCBI Taxonomy" id="1802751"/>
    <lineage>
        <taxon>Bacteria</taxon>
        <taxon>Candidatus Zambryskiibacteriota</taxon>
    </lineage>
</organism>
<proteinExistence type="predicted"/>
<accession>A0A1G2TMM8</accession>
<dbReference type="EMBL" id="MHVU01000023">
    <property type="protein sequence ID" value="OHA98545.1"/>
    <property type="molecule type" value="Genomic_DNA"/>
</dbReference>
<reference evidence="1 2" key="1">
    <citation type="journal article" date="2016" name="Nat. Commun.">
        <title>Thousands of microbial genomes shed light on interconnected biogeochemical processes in an aquifer system.</title>
        <authorList>
            <person name="Anantharaman K."/>
            <person name="Brown C.T."/>
            <person name="Hug L.A."/>
            <person name="Sharon I."/>
            <person name="Castelle C.J."/>
            <person name="Probst A.J."/>
            <person name="Thomas B.C."/>
            <person name="Singh A."/>
            <person name="Wilkins M.J."/>
            <person name="Karaoz U."/>
            <person name="Brodie E.L."/>
            <person name="Williams K.H."/>
            <person name="Hubbard S.S."/>
            <person name="Banfield J.F."/>
        </authorList>
    </citation>
    <scope>NUCLEOTIDE SEQUENCE [LARGE SCALE GENOMIC DNA]</scope>
</reference>
<protein>
    <submittedName>
        <fullName evidence="1">Uncharacterized protein</fullName>
    </submittedName>
</protein>
<dbReference type="Proteomes" id="UP000178530">
    <property type="component" value="Unassembled WGS sequence"/>
</dbReference>